<dbReference type="InterPro" id="IPR001680">
    <property type="entry name" value="WD40_rpt"/>
</dbReference>
<keyword evidence="12" id="KW-0458">Lysosome</keyword>
<dbReference type="EMBL" id="VBQZ03000140">
    <property type="protein sequence ID" value="MXQ95590.1"/>
    <property type="molecule type" value="Genomic_DNA"/>
</dbReference>
<keyword evidence="13" id="KW-0539">Nucleus</keyword>
<keyword evidence="6 19" id="KW-0853">WD repeat</keyword>
<evidence type="ECO:0000256" key="16">
    <source>
        <dbReference type="ARBA" id="ARBA00063070"/>
    </source>
</evidence>
<dbReference type="InterPro" id="IPR037363">
    <property type="entry name" value="Sec13/Seh1_fam"/>
</dbReference>
<dbReference type="SMART" id="SM00320">
    <property type="entry name" value="WD40"/>
    <property type="match status" value="5"/>
</dbReference>
<protein>
    <recommendedName>
        <fullName evidence="4">Protein SEC13 homolog</fullName>
    </recommendedName>
    <alternativeName>
        <fullName evidence="17">GATOR2 complex protein SEC13</fullName>
    </alternativeName>
    <alternativeName>
        <fullName evidence="18">SEC13-like protein 1</fullName>
    </alternativeName>
</protein>
<sequence>MVSVGVGVAALPGPRRAEVQAPFWGRTVLPHRFGFEVGWLWGVVRGRPRTSQNSADSLAAASPAPSFPSPPATIENKILNTVGAAVSVINTVDTSHEDMIHDAQMDYYGTRLATCSSDRSVKIFDVRNGGQILVADLRGHEGPVWQVAWAHPMYGNILASCSYDRKVIIWKEENGTWEKTHEHTGHDSSVNSVCWAPHDYGLILACGSSDGAISLLTYTGLGQWEVKKINNAHTIGCNAVSWAPAVVPGSLIDQPSGQKPNYIKKFASGGCDNLIKLWKEEEDGQWKEEQKLEAHSDWVRDVAWAPSIGLPTSTIASCSQDGRVFVWTCDDASGNTWSPKLLHKFNDVVWHQDRVQRMLGSPFDAGEEGGVPPPVGAALCLQVTLWKESVDGQWVCISDVNKGQGPVSTSVTEGQQNDQ</sequence>
<dbReference type="Gene3D" id="2.130.10.10">
    <property type="entry name" value="YVTN repeat-like/Quinoprotein amine dehydrogenase"/>
    <property type="match status" value="1"/>
</dbReference>
<dbReference type="InterPro" id="IPR015943">
    <property type="entry name" value="WD40/YVTN_repeat-like_dom_sf"/>
</dbReference>
<dbReference type="PANTHER" id="PTHR11024">
    <property type="entry name" value="NUCLEAR PORE COMPLEX PROTEIN SEC13 / SEH1 FAMILY MEMBER"/>
    <property type="match status" value="1"/>
</dbReference>
<evidence type="ECO:0000256" key="15">
    <source>
        <dbReference type="ARBA" id="ARBA00055194"/>
    </source>
</evidence>
<evidence type="ECO:0000313" key="20">
    <source>
        <dbReference type="EMBL" id="MXQ95590.1"/>
    </source>
</evidence>
<keyword evidence="5" id="KW-0813">Transport</keyword>
<dbReference type="SUPFAM" id="SSF50978">
    <property type="entry name" value="WD40 repeat-like"/>
    <property type="match status" value="1"/>
</dbReference>
<dbReference type="FunFam" id="2.130.10.10:FF:000017">
    <property type="entry name" value="SEC13 homolog (S. cerevisiae)"/>
    <property type="match status" value="1"/>
</dbReference>
<evidence type="ECO:0000256" key="6">
    <source>
        <dbReference type="ARBA" id="ARBA00022574"/>
    </source>
</evidence>
<accession>A0A6B0RZU7</accession>
<dbReference type="GO" id="GO:0005198">
    <property type="term" value="F:structural molecule activity"/>
    <property type="evidence" value="ECO:0007669"/>
    <property type="project" value="InterPro"/>
</dbReference>
<feature type="repeat" description="WD" evidence="19">
    <location>
        <begin position="93"/>
        <end position="134"/>
    </location>
</feature>
<dbReference type="GO" id="GO:0030127">
    <property type="term" value="C:COPII vesicle coat"/>
    <property type="evidence" value="ECO:0007669"/>
    <property type="project" value="TreeGrafter"/>
</dbReference>
<comment type="similarity">
    <text evidence="3">Belongs to the WD repeat SEC13 family.</text>
</comment>
<evidence type="ECO:0000256" key="12">
    <source>
        <dbReference type="ARBA" id="ARBA00023228"/>
    </source>
</evidence>
<evidence type="ECO:0000256" key="7">
    <source>
        <dbReference type="ARBA" id="ARBA00022737"/>
    </source>
</evidence>
<keyword evidence="7" id="KW-0677">Repeat</keyword>
<organism evidence="20 21">
    <name type="scientific">Bos mutus</name>
    <name type="common">wild yak</name>
    <dbReference type="NCBI Taxonomy" id="72004"/>
    <lineage>
        <taxon>Eukaryota</taxon>
        <taxon>Metazoa</taxon>
        <taxon>Chordata</taxon>
        <taxon>Craniata</taxon>
        <taxon>Vertebrata</taxon>
        <taxon>Euteleostomi</taxon>
        <taxon>Mammalia</taxon>
        <taxon>Eutheria</taxon>
        <taxon>Laurasiatheria</taxon>
        <taxon>Artiodactyla</taxon>
        <taxon>Ruminantia</taxon>
        <taxon>Pecora</taxon>
        <taxon>Bovidae</taxon>
        <taxon>Bovinae</taxon>
        <taxon>Bos</taxon>
    </lineage>
</organism>
<dbReference type="PROSITE" id="PS50082">
    <property type="entry name" value="WD_REPEATS_2"/>
    <property type="match status" value="3"/>
</dbReference>
<feature type="repeat" description="WD" evidence="19">
    <location>
        <begin position="137"/>
        <end position="180"/>
    </location>
</feature>
<comment type="function">
    <text evidence="15">Functions as a component of the nuclear pore complex (NPC) and the COPII coat. At the endoplasmic reticulum, SEC13 is involved in the biogenesis of COPII-coated vesicles. Required for the exit of adipsin (CFD/ADN), an adipocyte-secreted protein from the endoplasmic reticulum.</text>
</comment>
<dbReference type="GO" id="GO:0032008">
    <property type="term" value="P:positive regulation of TOR signaling"/>
    <property type="evidence" value="ECO:0007669"/>
    <property type="project" value="TreeGrafter"/>
</dbReference>
<feature type="repeat" description="WD" evidence="19">
    <location>
        <begin position="292"/>
        <end position="327"/>
    </location>
</feature>
<dbReference type="PROSITE" id="PS50294">
    <property type="entry name" value="WD_REPEATS_REGION"/>
    <property type="match status" value="2"/>
</dbReference>
<evidence type="ECO:0000256" key="18">
    <source>
        <dbReference type="ARBA" id="ARBA00081491"/>
    </source>
</evidence>
<dbReference type="GO" id="GO:0032527">
    <property type="term" value="P:protein exit from endoplasmic reticulum"/>
    <property type="evidence" value="ECO:0007669"/>
    <property type="project" value="TreeGrafter"/>
</dbReference>
<name>A0A6B0RZU7_9CETA</name>
<keyword evidence="8" id="KW-0509">mRNA transport</keyword>
<evidence type="ECO:0000256" key="3">
    <source>
        <dbReference type="ARBA" id="ARBA00010102"/>
    </source>
</evidence>
<keyword evidence="11" id="KW-0906">Nuclear pore complex</keyword>
<evidence type="ECO:0000256" key="1">
    <source>
        <dbReference type="ARBA" id="ARBA00004567"/>
    </source>
</evidence>
<keyword evidence="10" id="KW-0811">Translocation</keyword>
<dbReference type="AlphaFoldDB" id="A0A6B0RZU7"/>
<dbReference type="InterPro" id="IPR036322">
    <property type="entry name" value="WD40_repeat_dom_sf"/>
</dbReference>
<evidence type="ECO:0000256" key="8">
    <source>
        <dbReference type="ARBA" id="ARBA00022816"/>
    </source>
</evidence>
<dbReference type="GO" id="GO:0005765">
    <property type="term" value="C:lysosomal membrane"/>
    <property type="evidence" value="ECO:0007669"/>
    <property type="project" value="UniProtKB-SubCell"/>
</dbReference>
<evidence type="ECO:0000256" key="17">
    <source>
        <dbReference type="ARBA" id="ARBA00079547"/>
    </source>
</evidence>
<comment type="subcellular location">
    <subcellularLocation>
        <location evidence="2">Lysosome membrane</location>
    </subcellularLocation>
    <subcellularLocation>
        <location evidence="1">Nucleus</location>
        <location evidence="1">Nuclear pore complex</location>
    </subcellularLocation>
</comment>
<proteinExistence type="inferred from homology"/>
<reference evidence="20" key="1">
    <citation type="submission" date="2019-10" db="EMBL/GenBank/DDBJ databases">
        <title>The sequence and de novo assembly of the wild yak genome.</title>
        <authorList>
            <person name="Liu Y."/>
        </authorList>
    </citation>
    <scope>NUCLEOTIDE SEQUENCE [LARGE SCALE GENOMIC DNA]</scope>
    <source>
        <strain evidence="20">WY2019</strain>
    </source>
</reference>
<evidence type="ECO:0000256" key="19">
    <source>
        <dbReference type="PROSITE-ProRule" id="PRU00221"/>
    </source>
</evidence>
<dbReference type="PANTHER" id="PTHR11024:SF2">
    <property type="entry name" value="PROTEIN SEC13 HOMOLOG"/>
    <property type="match status" value="1"/>
</dbReference>
<dbReference type="Pfam" id="PF00400">
    <property type="entry name" value="WD40"/>
    <property type="match status" value="4"/>
</dbReference>
<dbReference type="GO" id="GO:0051028">
    <property type="term" value="P:mRNA transport"/>
    <property type="evidence" value="ECO:0007669"/>
    <property type="project" value="UniProtKB-KW"/>
</dbReference>
<evidence type="ECO:0000256" key="2">
    <source>
        <dbReference type="ARBA" id="ARBA00004656"/>
    </source>
</evidence>
<comment type="caution">
    <text evidence="20">The sequence shown here is derived from an EMBL/GenBank/DDBJ whole genome shotgun (WGS) entry which is preliminary data.</text>
</comment>
<keyword evidence="9" id="KW-0653">Protein transport</keyword>
<dbReference type="GO" id="GO:0090114">
    <property type="term" value="P:COPII-coated vesicle budding"/>
    <property type="evidence" value="ECO:0007669"/>
    <property type="project" value="TreeGrafter"/>
</dbReference>
<evidence type="ECO:0000256" key="13">
    <source>
        <dbReference type="ARBA" id="ARBA00023242"/>
    </source>
</evidence>
<dbReference type="GO" id="GO:0031080">
    <property type="term" value="C:nuclear pore outer ring"/>
    <property type="evidence" value="ECO:0007669"/>
    <property type="project" value="TreeGrafter"/>
</dbReference>
<evidence type="ECO:0000256" key="10">
    <source>
        <dbReference type="ARBA" id="ARBA00023010"/>
    </source>
</evidence>
<evidence type="ECO:0000256" key="14">
    <source>
        <dbReference type="ARBA" id="ARBA00045501"/>
    </source>
</evidence>
<comment type="function">
    <text evidence="14">As a component of the GATOR2 complex, functions as an activator of the amino acid-sensing branch of the mTORC1 signaling pathway. The GATOR2 complex indirectly activates mTORC1 through the inhibition of the GATOR1 subcomplex. GATOR2 probably acts as an E3 ubiquitin-protein ligase toward GATOR1. In the presence of abundant amino acids, the GATOR2 complex mediates ubiquitination of the NPRL2 core component of the GATOR1 complex, leading to GATOR1 inactivation. In the absence of amino acids, GATOR2 is inhibited, activating the GATOR1 complex. Within the GATOR2 complex, SEC13 and SEH1L are required to stabilize the complex.</text>
</comment>
<evidence type="ECO:0000256" key="9">
    <source>
        <dbReference type="ARBA" id="ARBA00022927"/>
    </source>
</evidence>
<gene>
    <name evidence="20" type="ORF">E5288_WYG015659</name>
</gene>
<dbReference type="GO" id="GO:0006606">
    <property type="term" value="P:protein import into nucleus"/>
    <property type="evidence" value="ECO:0007669"/>
    <property type="project" value="TreeGrafter"/>
</dbReference>
<keyword evidence="21" id="KW-1185">Reference proteome</keyword>
<evidence type="ECO:0000256" key="11">
    <source>
        <dbReference type="ARBA" id="ARBA00023132"/>
    </source>
</evidence>
<evidence type="ECO:0000256" key="4">
    <source>
        <dbReference type="ARBA" id="ARBA00019195"/>
    </source>
</evidence>
<evidence type="ECO:0000313" key="21">
    <source>
        <dbReference type="Proteomes" id="UP000322234"/>
    </source>
</evidence>
<evidence type="ECO:0000256" key="5">
    <source>
        <dbReference type="ARBA" id="ARBA00022448"/>
    </source>
</evidence>
<comment type="subunit">
    <text evidence="16">At the nuclear pore: component of the Y-shaped Nup107-160 subcomplex of the nuclear pore complex (NPC). The Nup107-160 subcomplex includes NUP160, NUP133, NUP107, NUP98, NUP85, NUP43, NUP37, SEH1 and SEC13. At the COPII coat complex: interacts with SEC31A and SEC31B. Interacts with SEC16A. Interacts with SEC16B. Component of the GATOR2 subcomplex, composed of MIOS, SEC13, SEH1L, WDR24 and WDR59. The GATOR2 complex interacts with CASTOR1 and CASTOR2; the interaction is negatively regulated by arginine. The GATOR2 complex interacts with SESN1, SESN2 and SESN3; the interaction is negatively regulated by amino acids.</text>
</comment>
<dbReference type="Proteomes" id="UP000322234">
    <property type="component" value="Unassembled WGS sequence"/>
</dbReference>